<sequence length="371" mass="41984">MTQTDTPLHLDASNAPERCLWLLDRNLVEWIMQSQGTDPKLDDAKLTALAELSSIDRHGSIISPLLSIIEGEHGQFDTVEEKLACLKLEVTAIRKFFKVATVDSRYLEEHQDLASQVFVHHREELWTRREIFYRQARGLIKEVPKRHERKHLQEKLITIAAAVELQPADPILVLSIACLHKNKFAEEVLKPKDGSIFNVLSDIHLVGRISAVMAVGIAYDPSLSFGFLTADKGLRGVLPRIRFGIPHITDDGTLSSDLRYAPELFYDLKSEERELLRARLEQPKLFDGEALIPVHTYESITARIEVACHATMCQAESLAKAGKQQEFAIQRTLAAGLVSSWRWLTKGNDNHANWDTDRQRLHSIAFPESTE</sequence>
<dbReference type="AlphaFoldDB" id="A0A6P2UXH0"/>
<evidence type="ECO:0000313" key="1">
    <source>
        <dbReference type="EMBL" id="VWC82267.1"/>
    </source>
</evidence>
<proteinExistence type="predicted"/>
<accession>A0A6P2UXH0</accession>
<dbReference type="EMBL" id="CABVQN010000004">
    <property type="protein sequence ID" value="VWC82267.1"/>
    <property type="molecule type" value="Genomic_DNA"/>
</dbReference>
<dbReference type="Proteomes" id="UP000494110">
    <property type="component" value="Unassembled WGS sequence"/>
</dbReference>
<gene>
    <name evidence="1" type="ORF">BLA39750_01290</name>
</gene>
<evidence type="ECO:0000313" key="2">
    <source>
        <dbReference type="Proteomes" id="UP000494110"/>
    </source>
</evidence>
<name>A0A6P2UXH0_BURL3</name>
<dbReference type="RefSeq" id="WP_175011423.1">
    <property type="nucleotide sequence ID" value="NZ_CABVQN010000004.1"/>
</dbReference>
<reference evidence="1 2" key="1">
    <citation type="submission" date="2019-09" db="EMBL/GenBank/DDBJ databases">
        <authorList>
            <person name="Depoorter E."/>
        </authorList>
    </citation>
    <scope>NUCLEOTIDE SEQUENCE [LARGE SCALE GENOMIC DNA]</scope>
    <source>
        <strain evidence="1">R-39750</strain>
    </source>
</reference>
<organism evidence="1 2">
    <name type="scientific">Burkholderia lata (strain ATCC 17760 / DSM 23089 / LMG 22485 / NCIMB 9086 / R18194 / 383)</name>
    <dbReference type="NCBI Taxonomy" id="482957"/>
    <lineage>
        <taxon>Bacteria</taxon>
        <taxon>Pseudomonadati</taxon>
        <taxon>Pseudomonadota</taxon>
        <taxon>Betaproteobacteria</taxon>
        <taxon>Burkholderiales</taxon>
        <taxon>Burkholderiaceae</taxon>
        <taxon>Burkholderia</taxon>
        <taxon>Burkholderia cepacia complex</taxon>
    </lineage>
</organism>
<protein>
    <submittedName>
        <fullName evidence="1">Uncharacterized protein</fullName>
    </submittedName>
</protein>